<sequence>MSSSKLVSSAILLAWLWPTLAGVQCYNIMYGSPEERAIRTWTTRLLAEYSTSSDCLAVAFSSVPNHQAIGVFWIKLIGSGAARNVGPMNVSWEFAQHFAAAGSPNASFTLLKVPMPPGLRDSLEAYKVHLKPLMYRNNTEVISMVPYSKLQPQCHVTFSRRAALPQRLSLSSAPSADCASRWGDRPASLDKAFRRLKLRVADDGCCLSRFGVELPQPLVDAGSDNSPRSLPAAPHLAMVGAAAATAGVAASLLAACCALAAARARRLLRRKRIALAPSGAPYSLLTAHCRSVHTKEPLLNQGMAYRVCMLRWDFTSLCRALLRPVWLRL</sequence>
<keyword evidence="1" id="KW-0472">Membrane</keyword>
<reference evidence="3 4" key="1">
    <citation type="submission" date="2017-06" db="EMBL/GenBank/DDBJ databases">
        <title>A platform for efficient transgenesis in Macrostomum lignano, a flatworm model organism for stem cell research.</title>
        <authorList>
            <person name="Berezikov E."/>
        </authorList>
    </citation>
    <scope>NUCLEOTIDE SEQUENCE [LARGE SCALE GENOMIC DNA]</scope>
    <source>
        <strain evidence="3">DV1</strain>
        <tissue evidence="3">Whole organism</tissue>
    </source>
</reference>
<keyword evidence="1" id="KW-0812">Transmembrane</keyword>
<dbReference type="AlphaFoldDB" id="A0A267F2R3"/>
<proteinExistence type="predicted"/>
<protein>
    <submittedName>
        <fullName evidence="3">Uncharacterized protein</fullName>
    </submittedName>
</protein>
<dbReference type="EMBL" id="NIVC01001476">
    <property type="protein sequence ID" value="PAA67534.1"/>
    <property type="molecule type" value="Genomic_DNA"/>
</dbReference>
<evidence type="ECO:0000256" key="1">
    <source>
        <dbReference type="SAM" id="Phobius"/>
    </source>
</evidence>
<feature type="signal peptide" evidence="2">
    <location>
        <begin position="1"/>
        <end position="21"/>
    </location>
</feature>
<comment type="caution">
    <text evidence="3">The sequence shown here is derived from an EMBL/GenBank/DDBJ whole genome shotgun (WGS) entry which is preliminary data.</text>
</comment>
<keyword evidence="2" id="KW-0732">Signal</keyword>
<keyword evidence="4" id="KW-1185">Reference proteome</keyword>
<name>A0A267F2R3_9PLAT</name>
<evidence type="ECO:0000313" key="3">
    <source>
        <dbReference type="EMBL" id="PAA67534.1"/>
    </source>
</evidence>
<evidence type="ECO:0000256" key="2">
    <source>
        <dbReference type="SAM" id="SignalP"/>
    </source>
</evidence>
<evidence type="ECO:0000313" key="4">
    <source>
        <dbReference type="Proteomes" id="UP000215902"/>
    </source>
</evidence>
<organism evidence="3 4">
    <name type="scientific">Macrostomum lignano</name>
    <dbReference type="NCBI Taxonomy" id="282301"/>
    <lineage>
        <taxon>Eukaryota</taxon>
        <taxon>Metazoa</taxon>
        <taxon>Spiralia</taxon>
        <taxon>Lophotrochozoa</taxon>
        <taxon>Platyhelminthes</taxon>
        <taxon>Rhabditophora</taxon>
        <taxon>Macrostomorpha</taxon>
        <taxon>Macrostomida</taxon>
        <taxon>Macrostomidae</taxon>
        <taxon>Macrostomum</taxon>
    </lineage>
</organism>
<keyword evidence="1" id="KW-1133">Transmembrane helix</keyword>
<feature type="chain" id="PRO_5013125704" evidence="2">
    <location>
        <begin position="22"/>
        <end position="329"/>
    </location>
</feature>
<feature type="transmembrane region" description="Helical" evidence="1">
    <location>
        <begin position="236"/>
        <end position="262"/>
    </location>
</feature>
<gene>
    <name evidence="3" type="ORF">BOX15_Mlig015805g1</name>
</gene>
<accession>A0A267F2R3</accession>
<dbReference type="Proteomes" id="UP000215902">
    <property type="component" value="Unassembled WGS sequence"/>
</dbReference>